<name>A0ABR4AT99_9LECA</name>
<dbReference type="InterPro" id="IPR036770">
    <property type="entry name" value="Ankyrin_rpt-contain_sf"/>
</dbReference>
<protein>
    <submittedName>
        <fullName evidence="2">Uncharacterized protein</fullName>
    </submittedName>
</protein>
<accession>A0ABR4AT99</accession>
<evidence type="ECO:0000313" key="3">
    <source>
        <dbReference type="Proteomes" id="UP001590951"/>
    </source>
</evidence>
<dbReference type="SUPFAM" id="SSF48403">
    <property type="entry name" value="Ankyrin repeat"/>
    <property type="match status" value="1"/>
</dbReference>
<dbReference type="Gene3D" id="1.25.40.20">
    <property type="entry name" value="Ankyrin repeat-containing domain"/>
    <property type="match status" value="1"/>
</dbReference>
<organism evidence="2 3">
    <name type="scientific">Lepraria finkii</name>
    <dbReference type="NCBI Taxonomy" id="1340010"/>
    <lineage>
        <taxon>Eukaryota</taxon>
        <taxon>Fungi</taxon>
        <taxon>Dikarya</taxon>
        <taxon>Ascomycota</taxon>
        <taxon>Pezizomycotina</taxon>
        <taxon>Lecanoromycetes</taxon>
        <taxon>OSLEUM clade</taxon>
        <taxon>Lecanoromycetidae</taxon>
        <taxon>Lecanorales</taxon>
        <taxon>Lecanorineae</taxon>
        <taxon>Stereocaulaceae</taxon>
        <taxon>Lepraria</taxon>
    </lineage>
</organism>
<sequence>MATENHGMIALLHLSKDQAWGWTFMENEVDTLLENGSPVDTIDSLGFSPLHYTLRQECHEILKRLLDAGADPLKLYPEGGKTALHFLLPCMAQQCWPGERKPFFPLDQRFLDANIDRKHSDEEGNTANFGYVAVQPEYDVEYTESNVYPDPEEQHSVLSQYDILAINKRGETLLHVVAKRRASGVEGDSRLVQKDMTDLL</sequence>
<proteinExistence type="predicted"/>
<keyword evidence="1" id="KW-0040">ANK repeat</keyword>
<reference evidence="2 3" key="1">
    <citation type="submission" date="2024-09" db="EMBL/GenBank/DDBJ databases">
        <title>Rethinking Asexuality: The Enigmatic Case of Functional Sexual Genes in Lepraria (Stereocaulaceae).</title>
        <authorList>
            <person name="Doellman M."/>
            <person name="Sun Y."/>
            <person name="Barcenas-Pena A."/>
            <person name="Lumbsch H.T."/>
            <person name="Grewe F."/>
        </authorList>
    </citation>
    <scope>NUCLEOTIDE SEQUENCE [LARGE SCALE GENOMIC DNA]</scope>
    <source>
        <strain evidence="2 3">Grewe 0041</strain>
    </source>
</reference>
<evidence type="ECO:0000256" key="1">
    <source>
        <dbReference type="PROSITE-ProRule" id="PRU00023"/>
    </source>
</evidence>
<dbReference type="PROSITE" id="PS50297">
    <property type="entry name" value="ANK_REP_REGION"/>
    <property type="match status" value="1"/>
</dbReference>
<dbReference type="InterPro" id="IPR002110">
    <property type="entry name" value="Ankyrin_rpt"/>
</dbReference>
<keyword evidence="3" id="KW-1185">Reference proteome</keyword>
<dbReference type="Pfam" id="PF00023">
    <property type="entry name" value="Ank"/>
    <property type="match status" value="1"/>
</dbReference>
<dbReference type="PROSITE" id="PS50088">
    <property type="entry name" value="ANK_REPEAT"/>
    <property type="match status" value="1"/>
</dbReference>
<comment type="caution">
    <text evidence="2">The sequence shown here is derived from an EMBL/GenBank/DDBJ whole genome shotgun (WGS) entry which is preliminary data.</text>
</comment>
<dbReference type="Proteomes" id="UP001590951">
    <property type="component" value="Unassembled WGS sequence"/>
</dbReference>
<feature type="repeat" description="ANK" evidence="1">
    <location>
        <begin position="45"/>
        <end position="71"/>
    </location>
</feature>
<evidence type="ECO:0000313" key="2">
    <source>
        <dbReference type="EMBL" id="KAL2048774.1"/>
    </source>
</evidence>
<dbReference type="EMBL" id="JBHFEH010000080">
    <property type="protein sequence ID" value="KAL2048774.1"/>
    <property type="molecule type" value="Genomic_DNA"/>
</dbReference>
<gene>
    <name evidence="2" type="ORF">ABVK25_010956</name>
</gene>